<evidence type="ECO:0000256" key="5">
    <source>
        <dbReference type="ARBA" id="ARBA00022692"/>
    </source>
</evidence>
<dbReference type="PANTHER" id="PTHR24221:SF647">
    <property type="entry name" value="BLL6336 PROTEIN"/>
    <property type="match status" value="1"/>
</dbReference>
<evidence type="ECO:0000259" key="13">
    <source>
        <dbReference type="PROSITE" id="PS50990"/>
    </source>
</evidence>
<keyword evidence="6" id="KW-0547">Nucleotide-binding</keyword>
<evidence type="ECO:0000256" key="2">
    <source>
        <dbReference type="ARBA" id="ARBA00006025"/>
    </source>
</evidence>
<dbReference type="InterPro" id="IPR003593">
    <property type="entry name" value="AAA+_ATPase"/>
</dbReference>
<dbReference type="GO" id="GO:0030253">
    <property type="term" value="P:protein secretion by the type I secretion system"/>
    <property type="evidence" value="ECO:0007669"/>
    <property type="project" value="InterPro"/>
</dbReference>
<keyword evidence="7 14" id="KW-0067">ATP-binding</keyword>
<dbReference type="InterPro" id="IPR003439">
    <property type="entry name" value="ABC_transporter-like_ATP-bd"/>
</dbReference>
<feature type="domain" description="ABC transporter" evidence="11">
    <location>
        <begin position="480"/>
        <end position="715"/>
    </location>
</feature>
<comment type="subcellular location">
    <subcellularLocation>
        <location evidence="1">Cell membrane</location>
        <topology evidence="1">Multi-pass membrane protein</topology>
    </subcellularLocation>
</comment>
<feature type="domain" description="ABC transmembrane type-1" evidence="12">
    <location>
        <begin position="169"/>
        <end position="448"/>
    </location>
</feature>
<evidence type="ECO:0000259" key="12">
    <source>
        <dbReference type="PROSITE" id="PS50929"/>
    </source>
</evidence>
<evidence type="ECO:0000256" key="1">
    <source>
        <dbReference type="ARBA" id="ARBA00004651"/>
    </source>
</evidence>
<evidence type="ECO:0000256" key="4">
    <source>
        <dbReference type="ARBA" id="ARBA00022475"/>
    </source>
</evidence>
<dbReference type="GO" id="GO:0006508">
    <property type="term" value="P:proteolysis"/>
    <property type="evidence" value="ECO:0007669"/>
    <property type="project" value="InterPro"/>
</dbReference>
<reference evidence="15" key="1">
    <citation type="submission" date="2015-07" db="EMBL/GenBank/DDBJ databases">
        <authorList>
            <person name="Wibberg D."/>
        </authorList>
    </citation>
    <scope>NUCLEOTIDE SEQUENCE [LARGE SCALE GENOMIC DNA]</scope>
</reference>
<keyword evidence="3" id="KW-0813">Transport</keyword>
<dbReference type="InterPro" id="IPR017871">
    <property type="entry name" value="ABC_transporter-like_CS"/>
</dbReference>
<dbReference type="InterPro" id="IPR039421">
    <property type="entry name" value="Type_1_exporter"/>
</dbReference>
<dbReference type="InterPro" id="IPR005074">
    <property type="entry name" value="Peptidase_C39"/>
</dbReference>
<comment type="similarity">
    <text evidence="2">Belongs to the ABC transporter superfamily. Protein-1 exporter (TC 3.A.1.109) family.</text>
</comment>
<dbReference type="InterPro" id="IPR011527">
    <property type="entry name" value="ABC1_TM_dom"/>
</dbReference>
<dbReference type="GO" id="GO:0034040">
    <property type="term" value="F:ATPase-coupled lipid transmembrane transporter activity"/>
    <property type="evidence" value="ECO:0007669"/>
    <property type="project" value="TreeGrafter"/>
</dbReference>
<dbReference type="Pfam" id="PF03412">
    <property type="entry name" value="Peptidase_C39"/>
    <property type="match status" value="1"/>
</dbReference>
<dbReference type="AlphaFoldDB" id="A0A0K2ZRE8"/>
<accession>A0A0K2ZRE8</accession>
<dbReference type="FunFam" id="1.20.1560.10:FF:000056">
    <property type="entry name" value="Alpha-hemolysin translocation ATP-binding protein HlyB"/>
    <property type="match status" value="1"/>
</dbReference>
<dbReference type="Pfam" id="PF00664">
    <property type="entry name" value="ABC_membrane"/>
    <property type="match status" value="1"/>
</dbReference>
<evidence type="ECO:0000256" key="8">
    <source>
        <dbReference type="ARBA" id="ARBA00022989"/>
    </source>
</evidence>
<feature type="transmembrane region" description="Helical" evidence="10">
    <location>
        <begin position="165"/>
        <end position="187"/>
    </location>
</feature>
<keyword evidence="15" id="KW-1185">Reference proteome</keyword>
<dbReference type="Gene3D" id="1.20.1560.10">
    <property type="entry name" value="ABC transporter type 1, transmembrane domain"/>
    <property type="match status" value="1"/>
</dbReference>
<dbReference type="Pfam" id="PF00005">
    <property type="entry name" value="ABC_tran"/>
    <property type="match status" value="1"/>
</dbReference>
<dbReference type="InterPro" id="IPR039395">
    <property type="entry name" value="Peptidase_C39-like_A"/>
</dbReference>
<dbReference type="PROSITE" id="PS00211">
    <property type="entry name" value="ABC_TRANSPORTER_1"/>
    <property type="match status" value="1"/>
</dbReference>
<dbReference type="GO" id="GO:0140359">
    <property type="term" value="F:ABC-type transporter activity"/>
    <property type="evidence" value="ECO:0007669"/>
    <property type="project" value="InterPro"/>
</dbReference>
<dbReference type="SUPFAM" id="SSF90123">
    <property type="entry name" value="ABC transporter transmembrane region"/>
    <property type="match status" value="1"/>
</dbReference>
<dbReference type="PANTHER" id="PTHR24221">
    <property type="entry name" value="ATP-BINDING CASSETTE SUB-FAMILY B"/>
    <property type="match status" value="1"/>
</dbReference>
<proteinExistence type="inferred from homology"/>
<dbReference type="PROSITE" id="PS50893">
    <property type="entry name" value="ABC_TRANSPORTER_2"/>
    <property type="match status" value="1"/>
</dbReference>
<feature type="transmembrane region" description="Helical" evidence="10">
    <location>
        <begin position="199"/>
        <end position="220"/>
    </location>
</feature>
<dbReference type="GO" id="GO:0008233">
    <property type="term" value="F:peptidase activity"/>
    <property type="evidence" value="ECO:0007669"/>
    <property type="project" value="InterPro"/>
</dbReference>
<dbReference type="GO" id="GO:0005524">
    <property type="term" value="F:ATP binding"/>
    <property type="evidence" value="ECO:0007669"/>
    <property type="project" value="UniProtKB-KW"/>
</dbReference>
<evidence type="ECO:0000256" key="10">
    <source>
        <dbReference type="SAM" id="Phobius"/>
    </source>
</evidence>
<name>A0A0K2ZRE8_9XANT</name>
<evidence type="ECO:0000313" key="15">
    <source>
        <dbReference type="Proteomes" id="UP000046187"/>
    </source>
</evidence>
<evidence type="ECO:0000256" key="7">
    <source>
        <dbReference type="ARBA" id="ARBA00022840"/>
    </source>
</evidence>
<dbReference type="Proteomes" id="UP000046187">
    <property type="component" value="Unassembled WGS sequence"/>
</dbReference>
<dbReference type="GO" id="GO:0030256">
    <property type="term" value="C:type I protein secretion system complex"/>
    <property type="evidence" value="ECO:0007669"/>
    <property type="project" value="InterPro"/>
</dbReference>
<keyword evidence="4" id="KW-1003">Cell membrane</keyword>
<feature type="domain" description="Peptidase C39" evidence="13">
    <location>
        <begin position="18"/>
        <end position="137"/>
    </location>
</feature>
<dbReference type="InterPro" id="IPR010132">
    <property type="entry name" value="ATPase_T1SS_HlyB"/>
</dbReference>
<protein>
    <submittedName>
        <fullName evidence="14">Toxin RTX-I translocation ATP-binding protein</fullName>
    </submittedName>
</protein>
<dbReference type="PROSITE" id="PS50929">
    <property type="entry name" value="ABC_TM1F"/>
    <property type="match status" value="1"/>
</dbReference>
<feature type="transmembrane region" description="Helical" evidence="10">
    <location>
        <begin position="307"/>
        <end position="327"/>
    </location>
</feature>
<gene>
    <name evidence="14" type="primary">apxIB</name>
    <name evidence="14" type="ORF">XTALMG727_2343</name>
</gene>
<dbReference type="InterPro" id="IPR036640">
    <property type="entry name" value="ABC1_TM_sf"/>
</dbReference>
<evidence type="ECO:0000259" key="11">
    <source>
        <dbReference type="PROSITE" id="PS50893"/>
    </source>
</evidence>
<dbReference type="Gene3D" id="3.40.50.300">
    <property type="entry name" value="P-loop containing nucleotide triphosphate hydrolases"/>
    <property type="match status" value="1"/>
</dbReference>
<evidence type="ECO:0000256" key="3">
    <source>
        <dbReference type="ARBA" id="ARBA00022448"/>
    </source>
</evidence>
<organism evidence="14 15">
    <name type="scientific">Xanthomonas graminis pv. arrhenatheri LMG 727</name>
    <dbReference type="NCBI Taxonomy" id="1195923"/>
    <lineage>
        <taxon>Bacteria</taxon>
        <taxon>Pseudomonadati</taxon>
        <taxon>Pseudomonadota</taxon>
        <taxon>Gammaproteobacteria</taxon>
        <taxon>Lysobacterales</taxon>
        <taxon>Lysobacteraceae</taxon>
        <taxon>Xanthomonas</taxon>
        <taxon>Xanthomonas translucens group</taxon>
        <taxon>Xanthomonas graminis</taxon>
    </lineage>
</organism>
<dbReference type="InterPro" id="IPR027417">
    <property type="entry name" value="P-loop_NTPase"/>
</dbReference>
<dbReference type="CDD" id="cd02417">
    <property type="entry name" value="Peptidase_C39_likeA"/>
    <property type="match status" value="1"/>
</dbReference>
<dbReference type="SUPFAM" id="SSF52540">
    <property type="entry name" value="P-loop containing nucleoside triphosphate hydrolases"/>
    <property type="match status" value="1"/>
</dbReference>
<dbReference type="GO" id="GO:0016887">
    <property type="term" value="F:ATP hydrolysis activity"/>
    <property type="evidence" value="ECO:0007669"/>
    <property type="project" value="InterPro"/>
</dbReference>
<dbReference type="SMART" id="SM00382">
    <property type="entry name" value="AAA"/>
    <property type="match status" value="1"/>
</dbReference>
<dbReference type="PROSITE" id="PS50990">
    <property type="entry name" value="PEPTIDASE_C39"/>
    <property type="match status" value="1"/>
</dbReference>
<sequence>MSGGMASLSVVEGGDAVQDRPDLGLHGLVLLAQFHGVAADAAQLAHSFARVGEPFDETTLLLAAKQLGLKAKVVSQPASRIAMAPLPALALVPDAESFIVAKISGEQILIHDLVEKRPRSISIAEFEARYQDRLLQVASRASVLGDLAKFDFSWFIPAVVKYRKLMLEVFIVSFFIQLFALVTPLFYQVVMDKVLVHHGLTTLDVIAIGLVSMGVFEVLLSGLRTYVFAHTTSKIDVELGARLFRHVLALPLAYFESRRVGDTIARVRELENIRNFLTGQALTSLLDLLFTVVFLAVMFWYSGWLTLIVVLSLPLYALISALVTPVLRTRLNEKFARGADNQSFLVETISGIGTVKAMAVDPRVTRTWDNQLAGYVNAGFGVTRIATLGQQSVQIVQKLTAVAVLFWGAKLVIEGKLSVGQLIAFNMLSGQVTAPIIRLAQLWQDFQQVGISVERLGDILNTRTEVPGSRLALPPIRGQVTFERVTFRYRPDAPEVLNSIELDVRPGEVIGIVGRSGSGKSTLTKLVQRLYTPERGRVLIDGQDLALADPAWLRRQLGVVLQENFLFNRSVRENIALSDPGMSLDRVINAAKLAGAHDFIVELPEGYDTKVGEHGAGLSGGQRQRIAIARALIGDPRILILDEATSALDYESEHAVMSNMRSICKGRTVLIIAHRLSTVRQANRIVVVEKGRIVDSGSHNELVGRPDGHYAHLFRLQQGTP</sequence>
<keyword evidence="5 10" id="KW-0812">Transmembrane</keyword>
<dbReference type="GO" id="GO:0005886">
    <property type="term" value="C:plasma membrane"/>
    <property type="evidence" value="ECO:0007669"/>
    <property type="project" value="UniProtKB-SubCell"/>
</dbReference>
<feature type="transmembrane region" description="Helical" evidence="10">
    <location>
        <begin position="276"/>
        <end position="301"/>
    </location>
</feature>
<evidence type="ECO:0000256" key="9">
    <source>
        <dbReference type="ARBA" id="ARBA00023136"/>
    </source>
</evidence>
<keyword evidence="9 10" id="KW-0472">Membrane</keyword>
<evidence type="ECO:0000313" key="14">
    <source>
        <dbReference type="EMBL" id="CTP88356.1"/>
    </source>
</evidence>
<dbReference type="RefSeq" id="WP_053835533.1">
    <property type="nucleotide sequence ID" value="NZ_CXOI01000037.1"/>
</dbReference>
<dbReference type="NCBIfam" id="TIGR01846">
    <property type="entry name" value="type_I_sec_HlyB"/>
    <property type="match status" value="1"/>
</dbReference>
<keyword evidence="8 10" id="KW-1133">Transmembrane helix</keyword>
<dbReference type="CDD" id="cd18588">
    <property type="entry name" value="ABC_6TM_CyaB_HlyB_like"/>
    <property type="match status" value="1"/>
</dbReference>
<dbReference type="EMBL" id="CXOI01000037">
    <property type="protein sequence ID" value="CTP88356.1"/>
    <property type="molecule type" value="Genomic_DNA"/>
</dbReference>
<dbReference type="FunFam" id="3.40.50.300:FF:000299">
    <property type="entry name" value="ABC transporter ATP-binding protein/permease"/>
    <property type="match status" value="1"/>
</dbReference>
<evidence type="ECO:0000256" key="6">
    <source>
        <dbReference type="ARBA" id="ARBA00022741"/>
    </source>
</evidence>
<dbReference type="Gene3D" id="3.90.70.10">
    <property type="entry name" value="Cysteine proteinases"/>
    <property type="match status" value="1"/>
</dbReference>